<name>A0A976ILC1_BRELC</name>
<keyword evidence="3" id="KW-1185">Reference proteome</keyword>
<evidence type="ECO:0000313" key="2">
    <source>
        <dbReference type="EMBL" id="TDH73878.1"/>
    </source>
</evidence>
<dbReference type="KEGG" id="blac:94351337"/>
<reference evidence="2 3" key="1">
    <citation type="journal article" date="2021" name="Genome Biol.">
        <title>AFLAP: assembly-free linkage analysis pipeline using k-mers from genome sequencing data.</title>
        <authorList>
            <person name="Fletcher K."/>
            <person name="Zhang L."/>
            <person name="Gil J."/>
            <person name="Han R."/>
            <person name="Cavanaugh K."/>
            <person name="Michelmore R."/>
        </authorList>
    </citation>
    <scope>NUCLEOTIDE SEQUENCE [LARGE SCALE GENOMIC DNA]</scope>
    <source>
        <strain evidence="2 3">SF5</strain>
    </source>
</reference>
<accession>A0A976ILC1</accession>
<evidence type="ECO:0000313" key="3">
    <source>
        <dbReference type="Proteomes" id="UP000294530"/>
    </source>
</evidence>
<sequence length="588" mass="65900">MVTAKELQQSLEAPVIIQEFNQAPLKSLQMDLEKELGERHTDEYKETMAFQSVSTPGNWLADAKTTQLCSDVVATSRNGELAVVDDYINTVATESKVEYYVPEPMDVDETKYMGPAESKVSEVTTPFAWEQHARLARLQLVEKRAIMQSDGNGATQSDGQIMQSDGDGATQSDGLIAVVPGMTCTINDKSGNNCINKSCITATEQTALIDNQKTSNVDQVVSETIAALVNHVVTSTLPVESIAIQGPENPLVSHLRINESMELLEMQDHATPILVFDSSNNDSTGIHSEYQWFDKSDEEESDFEKSPLDLNVTVETTEEIFQCQYIESSHVKSTMHHESDEDTLDLASSPSSSSNSSSEYSSTSSNKSFSVKETRNQINSRKRPTLETTPRFTSKRMRSSIAMNSLANTLKRKRWIPHPIIPSEFSIFETEATDPILRGVYSIRKDRRGSFVGNWGFSDKAFQSVDGVSPFHYTSRTRALQSRCQEHWGPISGQYVGFFQLRQHNGTLVKIRDDQLEIQFVPMPSSDNEEEEEEINNDESDEIDNICETVATRYVVLGKGKNRFGRFLIRGYLNPESGRLAVKRRYLE</sequence>
<gene>
    <name evidence="2" type="ORF">CCR75_007608</name>
</gene>
<dbReference type="EMBL" id="SHOA02000009">
    <property type="protein sequence ID" value="TDH73878.1"/>
    <property type="molecule type" value="Genomic_DNA"/>
</dbReference>
<protein>
    <submittedName>
        <fullName evidence="2">Uncharacterized protein</fullName>
    </submittedName>
</protein>
<organism evidence="2 3">
    <name type="scientific">Bremia lactucae</name>
    <name type="common">Lettuce downy mildew</name>
    <dbReference type="NCBI Taxonomy" id="4779"/>
    <lineage>
        <taxon>Eukaryota</taxon>
        <taxon>Sar</taxon>
        <taxon>Stramenopiles</taxon>
        <taxon>Oomycota</taxon>
        <taxon>Peronosporomycetes</taxon>
        <taxon>Peronosporales</taxon>
        <taxon>Peronosporaceae</taxon>
        <taxon>Bremia</taxon>
    </lineage>
</organism>
<dbReference type="GeneID" id="94351337"/>
<proteinExistence type="predicted"/>
<dbReference type="Proteomes" id="UP000294530">
    <property type="component" value="Unassembled WGS sequence"/>
</dbReference>
<feature type="compositionally biased region" description="Low complexity" evidence="1">
    <location>
        <begin position="348"/>
        <end position="369"/>
    </location>
</feature>
<feature type="region of interest" description="Disordered" evidence="1">
    <location>
        <begin position="332"/>
        <end position="390"/>
    </location>
</feature>
<evidence type="ECO:0000256" key="1">
    <source>
        <dbReference type="SAM" id="MobiDB-lite"/>
    </source>
</evidence>
<dbReference type="OrthoDB" id="163234at2759"/>
<dbReference type="AlphaFoldDB" id="A0A976ILC1"/>
<dbReference type="RefSeq" id="XP_067823376.1">
    <property type="nucleotide sequence ID" value="XM_067965666.1"/>
</dbReference>
<comment type="caution">
    <text evidence="2">The sequence shown here is derived from an EMBL/GenBank/DDBJ whole genome shotgun (WGS) entry which is preliminary data.</text>
</comment>